<keyword evidence="1" id="KW-0472">Membrane</keyword>
<keyword evidence="1" id="KW-1133">Transmembrane helix</keyword>
<protein>
    <submittedName>
        <fullName evidence="2">Uncharacterized protein</fullName>
    </submittedName>
</protein>
<keyword evidence="3" id="KW-1185">Reference proteome</keyword>
<dbReference type="STRING" id="1469948.GCA_000732725_02880"/>
<proteinExistence type="predicted"/>
<feature type="transmembrane region" description="Helical" evidence="1">
    <location>
        <begin position="76"/>
        <end position="96"/>
    </location>
</feature>
<reference evidence="2 3" key="1">
    <citation type="submission" date="2019-03" db="EMBL/GenBank/DDBJ databases">
        <title>Genomic Encyclopedia of Type Strains, Phase IV (KMG-IV): sequencing the most valuable type-strain genomes for metagenomic binning, comparative biology and taxonomic classification.</title>
        <authorList>
            <person name="Goeker M."/>
        </authorList>
    </citation>
    <scope>NUCLEOTIDE SEQUENCE [LARGE SCALE GENOMIC DNA]</scope>
    <source>
        <strain evidence="2 3">DSM 100556</strain>
    </source>
</reference>
<gene>
    <name evidence="2" type="ORF">EDD76_110111</name>
</gene>
<feature type="transmembrane region" description="Helical" evidence="1">
    <location>
        <begin position="117"/>
        <end position="140"/>
    </location>
</feature>
<evidence type="ECO:0000313" key="3">
    <source>
        <dbReference type="Proteomes" id="UP000295718"/>
    </source>
</evidence>
<dbReference type="AlphaFoldDB" id="A0A4R1QSW8"/>
<organism evidence="2 3">
    <name type="scientific">Kineothrix alysoides</name>
    <dbReference type="NCBI Taxonomy" id="1469948"/>
    <lineage>
        <taxon>Bacteria</taxon>
        <taxon>Bacillati</taxon>
        <taxon>Bacillota</taxon>
        <taxon>Clostridia</taxon>
        <taxon>Lachnospirales</taxon>
        <taxon>Lachnospiraceae</taxon>
        <taxon>Kineothrix</taxon>
    </lineage>
</organism>
<feature type="transmembrane region" description="Helical" evidence="1">
    <location>
        <begin position="43"/>
        <end position="64"/>
    </location>
</feature>
<dbReference type="Proteomes" id="UP000295718">
    <property type="component" value="Unassembled WGS sequence"/>
</dbReference>
<dbReference type="RefSeq" id="WP_031391543.1">
    <property type="nucleotide sequence ID" value="NZ_JPNB01000002.1"/>
</dbReference>
<comment type="caution">
    <text evidence="2">The sequence shown here is derived from an EMBL/GenBank/DDBJ whole genome shotgun (WGS) entry which is preliminary data.</text>
</comment>
<dbReference type="EMBL" id="SLUO01000010">
    <property type="protein sequence ID" value="TCL56938.1"/>
    <property type="molecule type" value="Genomic_DNA"/>
</dbReference>
<feature type="transmembrane region" description="Helical" evidence="1">
    <location>
        <begin position="146"/>
        <end position="167"/>
    </location>
</feature>
<evidence type="ECO:0000313" key="2">
    <source>
        <dbReference type="EMBL" id="TCL56938.1"/>
    </source>
</evidence>
<sequence>MKKYHKDYVFEIGTGKDGKEEKRYRYAGDYYLFPDAEAEKKKIFIKNSAFVLLYFLLIITAGMLDNEGSRNFFIAVPYVFLFLPAVYLSLGTAAFLKLNEKMERPVYDRAFGRMYRNCIGIMSVSLYLCAADSVFIFLRFHGGEDFSVVREVVFLFENIAIFCLSFIQKKYLQNLKKGVMIGEYNSEVP</sequence>
<accession>A0A4R1QSW8</accession>
<evidence type="ECO:0000256" key="1">
    <source>
        <dbReference type="SAM" id="Phobius"/>
    </source>
</evidence>
<keyword evidence="1" id="KW-0812">Transmembrane</keyword>
<dbReference type="OrthoDB" id="2001017at2"/>
<name>A0A4R1QSW8_9FIRM</name>